<evidence type="ECO:0000256" key="12">
    <source>
        <dbReference type="ARBA" id="ARBA00034013"/>
    </source>
</evidence>
<evidence type="ECO:0000256" key="13">
    <source>
        <dbReference type="NCBIfam" id="TIGR02402"/>
    </source>
</evidence>
<comment type="caution">
    <text evidence="16">The sequence shown here is derived from an EMBL/GenBank/DDBJ whole genome shotgun (WGS) entry which is preliminary data.</text>
</comment>
<reference evidence="16 17" key="1">
    <citation type="submission" date="2020-10" db="EMBL/GenBank/DDBJ databases">
        <title>Aquamicrobium zhengzhouensis sp. nov., a exopolysaccharide producing bacterium isolated from farmland soil.</title>
        <authorList>
            <person name="Wang X."/>
        </authorList>
    </citation>
    <scope>NUCLEOTIDE SEQUENCE [LARGE SCALE GENOMIC DNA]</scope>
    <source>
        <strain evidence="17">cd-1</strain>
    </source>
</reference>
<dbReference type="CDD" id="cd11325">
    <property type="entry name" value="AmyAc_GTHase"/>
    <property type="match status" value="1"/>
</dbReference>
<dbReference type="InterPro" id="IPR013780">
    <property type="entry name" value="Glyco_hydro_b"/>
</dbReference>
<dbReference type="Gene3D" id="2.60.40.10">
    <property type="entry name" value="Immunoglobulins"/>
    <property type="match status" value="1"/>
</dbReference>
<evidence type="ECO:0000256" key="3">
    <source>
        <dbReference type="ARBA" id="ARBA00008061"/>
    </source>
</evidence>
<evidence type="ECO:0000256" key="8">
    <source>
        <dbReference type="ARBA" id="ARBA00023277"/>
    </source>
</evidence>
<dbReference type="Proteomes" id="UP000601789">
    <property type="component" value="Unassembled WGS sequence"/>
</dbReference>
<dbReference type="Pfam" id="PF00128">
    <property type="entry name" value="Alpha-amylase"/>
    <property type="match status" value="2"/>
</dbReference>
<proteinExistence type="inferred from homology"/>
<evidence type="ECO:0000313" key="16">
    <source>
        <dbReference type="EMBL" id="MBI1621580.1"/>
    </source>
</evidence>
<evidence type="ECO:0000256" key="1">
    <source>
        <dbReference type="ARBA" id="ARBA00004496"/>
    </source>
</evidence>
<evidence type="ECO:0000256" key="5">
    <source>
        <dbReference type="ARBA" id="ARBA00015938"/>
    </source>
</evidence>
<keyword evidence="9 14" id="KW-0326">Glycosidase</keyword>
<keyword evidence="8" id="KW-0119">Carbohydrate metabolism</keyword>
<evidence type="ECO:0000256" key="6">
    <source>
        <dbReference type="ARBA" id="ARBA00022490"/>
    </source>
</evidence>
<evidence type="ECO:0000259" key="15">
    <source>
        <dbReference type="SMART" id="SM00642"/>
    </source>
</evidence>
<evidence type="ECO:0000256" key="4">
    <source>
        <dbReference type="ARBA" id="ARBA00012268"/>
    </source>
</evidence>
<comment type="catalytic activity">
    <reaction evidence="12 14">
        <text>hydrolysis of (1-&gt;4)-alpha-D-glucosidic linkage in 4-alpha-D-[(1-&gt;4)-alpha-D-glucanosyl]n trehalose to yield trehalose and (1-&gt;4)-alpha-D-glucan.</text>
        <dbReference type="EC" id="3.2.1.141"/>
    </reaction>
</comment>
<dbReference type="CDD" id="cd02853">
    <property type="entry name" value="E_set_MTHase_like_N"/>
    <property type="match status" value="1"/>
</dbReference>
<dbReference type="SUPFAM" id="SSF81296">
    <property type="entry name" value="E set domains"/>
    <property type="match status" value="1"/>
</dbReference>
<keyword evidence="17" id="KW-1185">Reference proteome</keyword>
<dbReference type="SUPFAM" id="SSF51445">
    <property type="entry name" value="(Trans)glycosidases"/>
    <property type="match status" value="1"/>
</dbReference>
<evidence type="ECO:0000256" key="10">
    <source>
        <dbReference type="ARBA" id="ARBA00032057"/>
    </source>
</evidence>
<dbReference type="InterPro" id="IPR013783">
    <property type="entry name" value="Ig-like_fold"/>
</dbReference>
<evidence type="ECO:0000313" key="17">
    <source>
        <dbReference type="Proteomes" id="UP000601789"/>
    </source>
</evidence>
<dbReference type="InterPro" id="IPR012768">
    <property type="entry name" value="Trehalose_TreZ"/>
</dbReference>
<dbReference type="Gene3D" id="1.10.10.760">
    <property type="entry name" value="E-set domains of sugar-utilizing enzymes"/>
    <property type="match status" value="1"/>
</dbReference>
<evidence type="ECO:0000256" key="14">
    <source>
        <dbReference type="PIRNR" id="PIRNR006337"/>
    </source>
</evidence>
<evidence type="ECO:0000256" key="11">
    <source>
        <dbReference type="ARBA" id="ARBA00033284"/>
    </source>
</evidence>
<dbReference type="EC" id="3.2.1.141" evidence="4 13"/>
<dbReference type="InterPro" id="IPR017853">
    <property type="entry name" value="GH"/>
</dbReference>
<comment type="subcellular location">
    <subcellularLocation>
        <location evidence="1">Cytoplasm</location>
    </subcellularLocation>
</comment>
<organism evidence="16 17">
    <name type="scientific">Aquamicrobium zhengzhouense</name>
    <dbReference type="NCBI Taxonomy" id="2781738"/>
    <lineage>
        <taxon>Bacteria</taxon>
        <taxon>Pseudomonadati</taxon>
        <taxon>Pseudomonadota</taxon>
        <taxon>Alphaproteobacteria</taxon>
        <taxon>Hyphomicrobiales</taxon>
        <taxon>Phyllobacteriaceae</taxon>
        <taxon>Aquamicrobium</taxon>
    </lineage>
</organism>
<dbReference type="Gene3D" id="2.60.40.1180">
    <property type="entry name" value="Golgi alpha-mannosidase II"/>
    <property type="match status" value="1"/>
</dbReference>
<keyword evidence="6" id="KW-0963">Cytoplasm</keyword>
<dbReference type="PANTHER" id="PTHR43651">
    <property type="entry name" value="1,4-ALPHA-GLUCAN-BRANCHING ENZYME"/>
    <property type="match status" value="1"/>
</dbReference>
<dbReference type="PIRSF" id="PIRSF006337">
    <property type="entry name" value="Trehalose_TreZ"/>
    <property type="match status" value="1"/>
</dbReference>
<dbReference type="NCBIfam" id="TIGR02402">
    <property type="entry name" value="trehalose_TreZ"/>
    <property type="match status" value="1"/>
</dbReference>
<dbReference type="Gene3D" id="3.20.20.80">
    <property type="entry name" value="Glycosidases"/>
    <property type="match status" value="1"/>
</dbReference>
<name>A0ABS0SG49_9HYPH</name>
<feature type="domain" description="Glycosyl hydrolase family 13 catalytic" evidence="15">
    <location>
        <begin position="122"/>
        <end position="464"/>
    </location>
</feature>
<evidence type="ECO:0000256" key="7">
    <source>
        <dbReference type="ARBA" id="ARBA00022801"/>
    </source>
</evidence>
<accession>A0ABS0SG49</accession>
<dbReference type="PANTHER" id="PTHR43651:SF11">
    <property type="entry name" value="MALTO-OLIGOSYLTREHALOSE TREHALOHYDROLASE"/>
    <property type="match status" value="1"/>
</dbReference>
<dbReference type="SMART" id="SM00642">
    <property type="entry name" value="Aamy"/>
    <property type="match status" value="1"/>
</dbReference>
<dbReference type="InterPro" id="IPR014756">
    <property type="entry name" value="Ig_E-set"/>
</dbReference>
<gene>
    <name evidence="16" type="primary">treZ</name>
    <name evidence="16" type="ORF">IOD40_13030</name>
</gene>
<dbReference type="InterPro" id="IPR044901">
    <property type="entry name" value="Trehalose_TreZ_E-set_sf"/>
</dbReference>
<dbReference type="InterPro" id="IPR006047">
    <property type="entry name" value="GH13_cat_dom"/>
</dbReference>
<dbReference type="RefSeq" id="WP_198476985.1">
    <property type="nucleotide sequence ID" value="NZ_JADGMQ010000009.1"/>
</dbReference>
<evidence type="ECO:0000256" key="9">
    <source>
        <dbReference type="ARBA" id="ARBA00023295"/>
    </source>
</evidence>
<keyword evidence="7 14" id="KW-0378">Hydrolase</keyword>
<protein>
    <recommendedName>
        <fullName evidence="5 13">Malto-oligosyltrehalose trehalohydrolase</fullName>
        <shortName evidence="14">MTHase</shortName>
        <ecNumber evidence="4 13">3.2.1.141</ecNumber>
    </recommendedName>
    <alternativeName>
        <fullName evidence="11 14">4-alpha-D-((1-&gt;4)-alpha-D-glucano)trehalose trehalohydrolase</fullName>
    </alternativeName>
    <alternativeName>
        <fullName evidence="10 14">Maltooligosyl trehalose trehalohydrolase</fullName>
    </alternativeName>
</protein>
<dbReference type="EMBL" id="JADGMQ010000009">
    <property type="protein sequence ID" value="MBI1621580.1"/>
    <property type="molecule type" value="Genomic_DNA"/>
</dbReference>
<evidence type="ECO:0000256" key="2">
    <source>
        <dbReference type="ARBA" id="ARBA00005199"/>
    </source>
</evidence>
<sequence length="602" mass="67866">MPEPDREFRVYPRHWGAEYVRAGEVRFRIWAPAFQELSIRIEDEESEMGRDKDGWFELLASGVSPGTPYSFILPDGRALPDPASRAQLTDVHGPSLVVDPTSYRWQNSGWRGRDWREAVICELHVGTFTEEGTFLAAIDKLPLLVEAGYTAVELMPVAQFPGARGWGYDGVLAYAPHNAYGTPEELKQLVDAAHGQGLMILLDVVYNHFGPEGNYLPTFAPQFFDEDRHTPWGAAIAYDRIPVRQFFLDNARFWLDEYNFDGLRLDAIDQIRDPSENELLLELAEKVRREFTYRPRHLVTEDNRNLASLHARENGEVELFTAEWNDDFHNAAHVLLTGETEGYYEDYSEEPASLIARCLAEGYAYQGEPSKHLGGKLRGEVSTDLPTTAFINFLQNHDQIGNRALGERLTELAAPEPLKALTAILLLSPHIPMMFMGEEWGERRPFQFFTDFHGDLAKAVREGRRSEFSHFKSFGKDPKAIPDPNAVRTFNASRIDWSQRESDEGKACLGNVSALLALRREHIVPHLDDSASSPGVVLPADPGLIAINWQLGDVRLALRANLMDEACACPLPDGQIIYRSFDVQESDSDVLQPWDVLVAIET</sequence>
<comment type="pathway">
    <text evidence="2 14">Glycan biosynthesis; trehalose biosynthesis.</text>
</comment>
<comment type="similarity">
    <text evidence="3 14">Belongs to the glycosyl hydrolase 13 family.</text>
</comment>